<protein>
    <submittedName>
        <fullName evidence="1">Uncharacterized protein</fullName>
    </submittedName>
</protein>
<accession>A0A8S5VE02</accession>
<sequence length="256" mass="28509">MQNTSATYKEIVAGTHWFETKLVIGDEFYLIDEHADYITFGGTRIYYDSDSGGYGGNMLKEIKTAQHLFTDDKPMVGCCVAAEIDVTMIKPTATIARMSSIKPFIRAVNDTKESEWIPKGVFYIDTRSDGESTDEIVFHGYDAMLKAENDFPATGDIGTWPKTDIQVVNLIAGYMGVEVDSRTAEIMQRGYLVQYPGGYAMREILGYIAAMYAGNFIMSDDGKLRLVRLNEIGIETHYLVDTAGYVLTFGGDRILV</sequence>
<name>A0A8S5VE02_9CAUD</name>
<organism evidence="1">
    <name type="scientific">Siphoviridae sp. ctClL93</name>
    <dbReference type="NCBI Taxonomy" id="2825381"/>
    <lineage>
        <taxon>Viruses</taxon>
        <taxon>Duplodnaviria</taxon>
        <taxon>Heunggongvirae</taxon>
        <taxon>Uroviricota</taxon>
        <taxon>Caudoviricetes</taxon>
    </lineage>
</organism>
<proteinExistence type="predicted"/>
<dbReference type="EMBL" id="BK016246">
    <property type="protein sequence ID" value="DAG04949.1"/>
    <property type="molecule type" value="Genomic_DNA"/>
</dbReference>
<reference evidence="1" key="1">
    <citation type="journal article" date="2021" name="Proc. Natl. Acad. Sci. U.S.A.">
        <title>A Catalog of Tens of Thousands of Viruses from Human Metagenomes Reveals Hidden Associations with Chronic Diseases.</title>
        <authorList>
            <person name="Tisza M.J."/>
            <person name="Buck C.B."/>
        </authorList>
    </citation>
    <scope>NUCLEOTIDE SEQUENCE</scope>
    <source>
        <strain evidence="1">CtClL93</strain>
    </source>
</reference>
<evidence type="ECO:0000313" key="1">
    <source>
        <dbReference type="EMBL" id="DAG04949.1"/>
    </source>
</evidence>